<evidence type="ECO:0000313" key="1">
    <source>
        <dbReference type="EMBL" id="GLF96630.1"/>
    </source>
</evidence>
<reference evidence="1 2" key="1">
    <citation type="submission" date="2022-10" db="EMBL/GenBank/DDBJ databases">
        <title>Draft genome sequence of Streptomyces sp. YSPA8.</title>
        <authorList>
            <person name="Moriuchi R."/>
            <person name="Dohra H."/>
            <person name="Yamamura H."/>
            <person name="Kodani S."/>
        </authorList>
    </citation>
    <scope>NUCLEOTIDE SEQUENCE [LARGE SCALE GENOMIC DNA]</scope>
    <source>
        <strain evidence="1 2">YSPA8</strain>
    </source>
</reference>
<organism evidence="1 2">
    <name type="scientific">Streptomyces yaizuensis</name>
    <dbReference type="NCBI Taxonomy" id="2989713"/>
    <lineage>
        <taxon>Bacteria</taxon>
        <taxon>Bacillati</taxon>
        <taxon>Actinomycetota</taxon>
        <taxon>Actinomycetes</taxon>
        <taxon>Kitasatosporales</taxon>
        <taxon>Streptomycetaceae</taxon>
        <taxon>Streptomyces</taxon>
    </lineage>
</organism>
<evidence type="ECO:0000313" key="2">
    <source>
        <dbReference type="Proteomes" id="UP001291653"/>
    </source>
</evidence>
<keyword evidence="2" id="KW-1185">Reference proteome</keyword>
<accession>A0ABQ5P218</accession>
<dbReference type="EMBL" id="BSBI01000008">
    <property type="protein sequence ID" value="GLF96630.1"/>
    <property type="molecule type" value="Genomic_DNA"/>
</dbReference>
<dbReference type="RefSeq" id="WP_323448655.1">
    <property type="nucleotide sequence ID" value="NZ_BSBI01000008.1"/>
</dbReference>
<gene>
    <name evidence="1" type="ORF">SYYSPA8_20055</name>
</gene>
<protein>
    <submittedName>
        <fullName evidence="1">Uncharacterized protein</fullName>
    </submittedName>
</protein>
<dbReference type="Proteomes" id="UP001291653">
    <property type="component" value="Unassembled WGS sequence"/>
</dbReference>
<name>A0ABQ5P218_9ACTN</name>
<comment type="caution">
    <text evidence="1">The sequence shown here is derived from an EMBL/GenBank/DDBJ whole genome shotgun (WGS) entry which is preliminary data.</text>
</comment>
<sequence>MATTYRIRYTIIPPGVGPDDYEPSDLPPAREDLFDFPDGLSEVTVINGKVSRMGPPLGIVYAAVAGRLEPGAHPAILGMELVEDEAAES</sequence>
<proteinExistence type="predicted"/>